<dbReference type="SUPFAM" id="SSF52467">
    <property type="entry name" value="DHS-like NAD/FAD-binding domain"/>
    <property type="match status" value="1"/>
</dbReference>
<reference evidence="1" key="1">
    <citation type="submission" date="2023-07" db="EMBL/GenBank/DDBJ databases">
        <title>Complete genome sequence of Bacillus cereus SRCM126073 isolated from soil.</title>
        <authorList>
            <person name="Yang H.-G."/>
            <person name="Ryu M.-S."/>
            <person name="Ha G.-S."/>
            <person name="Yang H.-J."/>
            <person name="Jeong D.-Y."/>
        </authorList>
    </citation>
    <scope>NUCLEOTIDE SEQUENCE</scope>
    <source>
        <strain evidence="1">SRCM126073</strain>
    </source>
</reference>
<comment type="caution">
    <text evidence="1">The sequence shown here is derived from an EMBL/GenBank/DDBJ whole genome shotgun (WGS) entry which is preliminary data.</text>
</comment>
<organism evidence="1 2">
    <name type="scientific">Bacillus cereus</name>
    <dbReference type="NCBI Taxonomy" id="1396"/>
    <lineage>
        <taxon>Bacteria</taxon>
        <taxon>Bacillati</taxon>
        <taxon>Bacillota</taxon>
        <taxon>Bacilli</taxon>
        <taxon>Bacillales</taxon>
        <taxon>Bacillaceae</taxon>
        <taxon>Bacillus</taxon>
        <taxon>Bacillus cereus group</taxon>
    </lineage>
</organism>
<name>A0AAW7NG13_BACCE</name>
<dbReference type="AlphaFoldDB" id="A0AAW7NG13"/>
<dbReference type="InterPro" id="IPR029035">
    <property type="entry name" value="DHS-like_NAD/FAD-binding_dom"/>
</dbReference>
<proteinExistence type="predicted"/>
<dbReference type="SUPFAM" id="SSF48371">
    <property type="entry name" value="ARM repeat"/>
    <property type="match status" value="1"/>
</dbReference>
<protein>
    <submittedName>
        <fullName evidence="1">SIR2 family protein</fullName>
    </submittedName>
</protein>
<dbReference type="EMBL" id="JAUIQW010000001">
    <property type="protein sequence ID" value="MDN4873427.1"/>
    <property type="molecule type" value="Genomic_DNA"/>
</dbReference>
<dbReference type="Proteomes" id="UP001175137">
    <property type="component" value="Unassembled WGS sequence"/>
</dbReference>
<sequence>MSVEIERLFEEKLDMYPHLKNIREKLWASEGKSRVSVMVGAGFSLNAQKIEESMEGMAVWPDLKKRLIQDLSHHENIENEDVLDIGQIYVKEYGRSGLDEILKKAIPDENYEPDELHYQLLKLPWTDIYTTNYDTLLERAKKHVYERNYQVIYDISDIPSSVQPRIIKLHGSFPANRPFVFTSNDYEKYPKNFSPFVNMVQQSIMETVFVLIGFSGDDPNFERWTTWVSQNLGEHMPKIYMIGYGQKNRESDLANKGITLIDFECIYRGHENPFQQMFTDVFGFLEYKEREEKMKWPHRKYNKSNLDISDLEYNRNTYPGWIVMPDEIRRKHSTNIRSVGRDFFINLGKKELQSEVFAYLNEILWCYEKFSIPFEYDIHKELQNLVDKQNKINKMLYPLILRLFKEARLDCDQNNFKKYQDLLEKLTLDKEQQHYFIYEKVLYHLNFGDIKTVKNLLQQWNVGSKEIEWGIKKAIVITRINGKDKAKKMFEEYLQTIRKLLSIKPDDYRLLSLESVALHNRKRITQEWNYGYDRLRYLAGKYCDANKEFDRTMISIKMYEYTLGKKEKKGFDLGTKRSTMQFGDYMKQELVDSYAVLQMQEMYGLTINDKSQYILALKNIKEIYPYYSQIKRLNYITVKKIDEIYSREDVYSLDKKNVDILVLILKNVISCEERPIMTVNIALEVLSRIYFALSVETQKEIDNEVLRFISGKESYEVNDKEILVKLIRRIFFAKNREQSKVFCEQLIKTEIKTQSYADNSMYQNMFFEPLLIIFRERKDIFNLEVSEEQLEILLKKLNDEVDYSVRESALIRLTFLAITKSLPERYYKQFISKIQGLPKERKHGISDFIFSNTFDKIIYSNEVSSKEEQEEFLKKNIPQFYSKDTWSYGLGLSHYFQELTGIFVDFVGSKEKQIPEREIYKQWFEKFYVWWESQKDGLLREYDKRDSVFRDPEIYLISVIVALKNNIWGTAPKEYLDENDRNKANQIFYEIHEKRPDLSIYLVPCLQRLSININYSIEKVLNGLWDSDINKVKATTEVLNDYLIFIDKGEIVEDANAIKREMFNMMRYGSKKVRKITIKSIYYTLKNTSVIFEDNDYKVIIQYVNSYLEGINKGHIEVSTLEDFELLASIAGLVANICKNKIDVVGNSLDEWKDYIRLHRLPEVKTYADLFDNLVDA</sequence>
<dbReference type="InterPro" id="IPR016024">
    <property type="entry name" value="ARM-type_fold"/>
</dbReference>
<gene>
    <name evidence="1" type="ORF">QYM23_11230</name>
</gene>
<evidence type="ECO:0000313" key="2">
    <source>
        <dbReference type="Proteomes" id="UP001175137"/>
    </source>
</evidence>
<dbReference type="Pfam" id="PF13289">
    <property type="entry name" value="SIR2_2"/>
    <property type="match status" value="1"/>
</dbReference>
<evidence type="ECO:0000313" key="1">
    <source>
        <dbReference type="EMBL" id="MDN4873427.1"/>
    </source>
</evidence>
<dbReference type="RefSeq" id="WP_243340752.1">
    <property type="nucleotide sequence ID" value="NZ_JALGCM010000001.1"/>
</dbReference>
<accession>A0AAW7NG13</accession>